<evidence type="ECO:0000256" key="1">
    <source>
        <dbReference type="ARBA" id="ARBA00022786"/>
    </source>
</evidence>
<protein>
    <submittedName>
        <fullName evidence="2">Ubiquitin-like protein 5</fullName>
    </submittedName>
</protein>
<dbReference type="InterPro" id="IPR039732">
    <property type="entry name" value="Hub1/Ubl5"/>
</dbReference>
<dbReference type="EMBL" id="PKMF04000122">
    <property type="protein sequence ID" value="KAK7848824.1"/>
    <property type="molecule type" value="Genomic_DNA"/>
</dbReference>
<keyword evidence="1" id="KW-0833">Ubl conjugation pathway</keyword>
<keyword evidence="3" id="KW-1185">Reference proteome</keyword>
<dbReference type="SUPFAM" id="SSF54236">
    <property type="entry name" value="Ubiquitin-like"/>
    <property type="match status" value="1"/>
</dbReference>
<comment type="caution">
    <text evidence="2">The sequence shown here is derived from an EMBL/GenBank/DDBJ whole genome shotgun (WGS) entry which is preliminary data.</text>
</comment>
<proteinExistence type="predicted"/>
<dbReference type="Gene3D" id="3.10.20.90">
    <property type="entry name" value="Phosphatidylinositol 3-kinase Catalytic Subunit, Chain A, domain 1"/>
    <property type="match status" value="1"/>
</dbReference>
<evidence type="ECO:0000313" key="3">
    <source>
        <dbReference type="Proteomes" id="UP000237347"/>
    </source>
</evidence>
<dbReference type="AlphaFoldDB" id="A0AAW0LD00"/>
<sequence>MSVGYRRLRLSLVKLIEVVLNDWLGKKVRVKCNEDDTVGDLKKLMAAQTGKQIGGDGYRRLRRVNLLTH</sequence>
<gene>
    <name evidence="2" type="primary">UBL5_3</name>
    <name evidence="2" type="ORF">CFP56_004282</name>
</gene>
<name>A0AAW0LD00_QUESU</name>
<evidence type="ECO:0000313" key="2">
    <source>
        <dbReference type="EMBL" id="KAK7848824.1"/>
    </source>
</evidence>
<accession>A0AAW0LD00</accession>
<dbReference type="Proteomes" id="UP000237347">
    <property type="component" value="Unassembled WGS sequence"/>
</dbReference>
<dbReference type="PANTHER" id="PTHR13042">
    <property type="entry name" value="UBIQUITIN-LIKE PROTEIN 5"/>
    <property type="match status" value="1"/>
</dbReference>
<reference evidence="2 3" key="1">
    <citation type="journal article" date="2018" name="Sci. Data">
        <title>The draft genome sequence of cork oak.</title>
        <authorList>
            <person name="Ramos A.M."/>
            <person name="Usie A."/>
            <person name="Barbosa P."/>
            <person name="Barros P.M."/>
            <person name="Capote T."/>
            <person name="Chaves I."/>
            <person name="Simoes F."/>
            <person name="Abreu I."/>
            <person name="Carrasquinho I."/>
            <person name="Faro C."/>
            <person name="Guimaraes J.B."/>
            <person name="Mendonca D."/>
            <person name="Nobrega F."/>
            <person name="Rodrigues L."/>
            <person name="Saibo N.J.M."/>
            <person name="Varela M.C."/>
            <person name="Egas C."/>
            <person name="Matos J."/>
            <person name="Miguel C.M."/>
            <person name="Oliveira M.M."/>
            <person name="Ricardo C.P."/>
            <person name="Goncalves S."/>
        </authorList>
    </citation>
    <scope>NUCLEOTIDE SEQUENCE [LARGE SCALE GENOMIC DNA]</scope>
    <source>
        <strain evidence="3">cv. HL8</strain>
    </source>
</reference>
<dbReference type="InterPro" id="IPR029071">
    <property type="entry name" value="Ubiquitin-like_domsf"/>
</dbReference>
<organism evidence="2 3">
    <name type="scientific">Quercus suber</name>
    <name type="common">Cork oak</name>
    <dbReference type="NCBI Taxonomy" id="58331"/>
    <lineage>
        <taxon>Eukaryota</taxon>
        <taxon>Viridiplantae</taxon>
        <taxon>Streptophyta</taxon>
        <taxon>Embryophyta</taxon>
        <taxon>Tracheophyta</taxon>
        <taxon>Spermatophyta</taxon>
        <taxon>Magnoliopsida</taxon>
        <taxon>eudicotyledons</taxon>
        <taxon>Gunneridae</taxon>
        <taxon>Pentapetalae</taxon>
        <taxon>rosids</taxon>
        <taxon>fabids</taxon>
        <taxon>Fagales</taxon>
        <taxon>Fagaceae</taxon>
        <taxon>Quercus</taxon>
    </lineage>
</organism>